<evidence type="ECO:0000313" key="1">
    <source>
        <dbReference type="EMBL" id="EME88590.1"/>
    </source>
</evidence>
<sequence length="62" mass="6891">MFLSDTSATKRSPFIVGASRDMIIPDGECSSPCKIEVDLNRSELEQTGTLLDMAVTRHVYKE</sequence>
<accession>N1Q7F1</accession>
<proteinExistence type="predicted"/>
<dbReference type="KEGG" id="pfj:MYCFIDRAFT_181299"/>
<dbReference type="HOGENOM" id="CLU_2905162_0_0_1"/>
<dbReference type="VEuPathDB" id="FungiDB:MYCFIDRAFT_181299"/>
<dbReference type="GeneID" id="19334537"/>
<dbReference type="Proteomes" id="UP000016932">
    <property type="component" value="Unassembled WGS sequence"/>
</dbReference>
<keyword evidence="2" id="KW-1185">Reference proteome</keyword>
<dbReference type="AlphaFoldDB" id="N1Q7F1"/>
<protein>
    <submittedName>
        <fullName evidence="1">Uncharacterized protein</fullName>
    </submittedName>
</protein>
<organism evidence="1 2">
    <name type="scientific">Pseudocercospora fijiensis (strain CIRAD86)</name>
    <name type="common">Black leaf streak disease fungus</name>
    <name type="synonym">Mycosphaerella fijiensis</name>
    <dbReference type="NCBI Taxonomy" id="383855"/>
    <lineage>
        <taxon>Eukaryota</taxon>
        <taxon>Fungi</taxon>
        <taxon>Dikarya</taxon>
        <taxon>Ascomycota</taxon>
        <taxon>Pezizomycotina</taxon>
        <taxon>Dothideomycetes</taxon>
        <taxon>Dothideomycetidae</taxon>
        <taxon>Mycosphaerellales</taxon>
        <taxon>Mycosphaerellaceae</taxon>
        <taxon>Pseudocercospora</taxon>
    </lineage>
</organism>
<gene>
    <name evidence="1" type="ORF">MYCFIDRAFT_181299</name>
</gene>
<name>N1Q7F1_PSEFD</name>
<reference evidence="1 2" key="1">
    <citation type="journal article" date="2012" name="PLoS Pathog.">
        <title>Diverse lifestyles and strategies of plant pathogenesis encoded in the genomes of eighteen Dothideomycetes fungi.</title>
        <authorList>
            <person name="Ohm R.A."/>
            <person name="Feau N."/>
            <person name="Henrissat B."/>
            <person name="Schoch C.L."/>
            <person name="Horwitz B.A."/>
            <person name="Barry K.W."/>
            <person name="Condon B.J."/>
            <person name="Copeland A.C."/>
            <person name="Dhillon B."/>
            <person name="Glaser F."/>
            <person name="Hesse C.N."/>
            <person name="Kosti I."/>
            <person name="LaButti K."/>
            <person name="Lindquist E.A."/>
            <person name="Lucas S."/>
            <person name="Salamov A.A."/>
            <person name="Bradshaw R.E."/>
            <person name="Ciuffetti L."/>
            <person name="Hamelin R.C."/>
            <person name="Kema G.H.J."/>
            <person name="Lawrence C."/>
            <person name="Scott J.A."/>
            <person name="Spatafora J.W."/>
            <person name="Turgeon B.G."/>
            <person name="de Wit P.J.G.M."/>
            <person name="Zhong S."/>
            <person name="Goodwin S.B."/>
            <person name="Grigoriev I.V."/>
        </authorList>
    </citation>
    <scope>NUCLEOTIDE SEQUENCE [LARGE SCALE GENOMIC DNA]</scope>
    <source>
        <strain evidence="1 2">CIRAD86</strain>
    </source>
</reference>
<dbReference type="EMBL" id="KB446555">
    <property type="protein sequence ID" value="EME88590.1"/>
    <property type="molecule type" value="Genomic_DNA"/>
</dbReference>
<evidence type="ECO:0000313" key="2">
    <source>
        <dbReference type="Proteomes" id="UP000016932"/>
    </source>
</evidence>
<dbReference type="RefSeq" id="XP_007921565.1">
    <property type="nucleotide sequence ID" value="XM_007923374.1"/>
</dbReference>